<dbReference type="AlphaFoldDB" id="A0A382GHF9"/>
<gene>
    <name evidence="2" type="ORF">METZ01_LOCUS226931</name>
</gene>
<keyword evidence="1" id="KW-0472">Membrane</keyword>
<name>A0A382GHF9_9ZZZZ</name>
<sequence>MAPTRESFIRYIYVILGVVAFAATCLAIEAIITDSCHWHYVWEHYTSDTQPNPADYCG</sequence>
<evidence type="ECO:0000256" key="1">
    <source>
        <dbReference type="SAM" id="Phobius"/>
    </source>
</evidence>
<accession>A0A382GHF9</accession>
<proteinExistence type="predicted"/>
<keyword evidence="1" id="KW-1133">Transmembrane helix</keyword>
<organism evidence="2">
    <name type="scientific">marine metagenome</name>
    <dbReference type="NCBI Taxonomy" id="408172"/>
    <lineage>
        <taxon>unclassified sequences</taxon>
        <taxon>metagenomes</taxon>
        <taxon>ecological metagenomes</taxon>
    </lineage>
</organism>
<feature type="transmembrane region" description="Helical" evidence="1">
    <location>
        <begin position="12"/>
        <end position="32"/>
    </location>
</feature>
<evidence type="ECO:0000313" key="2">
    <source>
        <dbReference type="EMBL" id="SVB74077.1"/>
    </source>
</evidence>
<dbReference type="EMBL" id="UINC01055329">
    <property type="protein sequence ID" value="SVB74077.1"/>
    <property type="molecule type" value="Genomic_DNA"/>
</dbReference>
<reference evidence="2" key="1">
    <citation type="submission" date="2018-05" db="EMBL/GenBank/DDBJ databases">
        <authorList>
            <person name="Lanie J.A."/>
            <person name="Ng W.-L."/>
            <person name="Kazmierczak K.M."/>
            <person name="Andrzejewski T.M."/>
            <person name="Davidsen T.M."/>
            <person name="Wayne K.J."/>
            <person name="Tettelin H."/>
            <person name="Glass J.I."/>
            <person name="Rusch D."/>
            <person name="Podicherti R."/>
            <person name="Tsui H.-C.T."/>
            <person name="Winkler M.E."/>
        </authorList>
    </citation>
    <scope>NUCLEOTIDE SEQUENCE</scope>
</reference>
<protein>
    <submittedName>
        <fullName evidence="2">Uncharacterized protein</fullName>
    </submittedName>
</protein>
<keyword evidence="1" id="KW-0812">Transmembrane</keyword>